<comment type="caution">
    <text evidence="2">The sequence shown here is derived from an EMBL/GenBank/DDBJ whole genome shotgun (WGS) entry which is preliminary data.</text>
</comment>
<keyword evidence="3" id="KW-1185">Reference proteome</keyword>
<keyword evidence="1" id="KW-1133">Transmembrane helix</keyword>
<reference evidence="2" key="1">
    <citation type="submission" date="2018-11" db="EMBL/GenBank/DDBJ databases">
        <authorList>
            <consortium name="Pathogen Informatics"/>
        </authorList>
    </citation>
    <scope>NUCLEOTIDE SEQUENCE</scope>
</reference>
<evidence type="ECO:0000313" key="3">
    <source>
        <dbReference type="Proteomes" id="UP000784294"/>
    </source>
</evidence>
<feature type="transmembrane region" description="Helical" evidence="1">
    <location>
        <begin position="98"/>
        <end position="125"/>
    </location>
</feature>
<dbReference type="EMBL" id="CAAALY010056077">
    <property type="protein sequence ID" value="VEL22373.1"/>
    <property type="molecule type" value="Genomic_DNA"/>
</dbReference>
<organism evidence="2 3">
    <name type="scientific">Protopolystoma xenopodis</name>
    <dbReference type="NCBI Taxonomy" id="117903"/>
    <lineage>
        <taxon>Eukaryota</taxon>
        <taxon>Metazoa</taxon>
        <taxon>Spiralia</taxon>
        <taxon>Lophotrochozoa</taxon>
        <taxon>Platyhelminthes</taxon>
        <taxon>Monogenea</taxon>
        <taxon>Polyopisthocotylea</taxon>
        <taxon>Polystomatidea</taxon>
        <taxon>Polystomatidae</taxon>
        <taxon>Protopolystoma</taxon>
    </lineage>
</organism>
<gene>
    <name evidence="2" type="ORF">PXEA_LOCUS15813</name>
</gene>
<dbReference type="Proteomes" id="UP000784294">
    <property type="component" value="Unassembled WGS sequence"/>
</dbReference>
<keyword evidence="1" id="KW-0812">Transmembrane</keyword>
<sequence>MSSITNSLIPSSSNLLFNRFPCIRLLSSSLHSLKIDPLIFFPGPPAYTPVEPSGVPSTLPPFSGFPPLKRSHRNLLPVGVSVRSNSSHPGSSRPRRPLLFYGLLILALLVLLVGLMLFALVLGLGRLPGLVDSTRYHLKMSERPAFTCGLQLDRESPLDGNIILYNMVAKPKFMRSYLAVARMFCGIVRHGKPTEQYKQLLSQFPVTGFLIPKKLFGK</sequence>
<protein>
    <submittedName>
        <fullName evidence="2">Uncharacterized protein</fullName>
    </submittedName>
</protein>
<accession>A0A3S5A7Z5</accession>
<proteinExistence type="predicted"/>
<dbReference type="AlphaFoldDB" id="A0A3S5A7Z5"/>
<keyword evidence="1" id="KW-0472">Membrane</keyword>
<evidence type="ECO:0000313" key="2">
    <source>
        <dbReference type="EMBL" id="VEL22373.1"/>
    </source>
</evidence>
<evidence type="ECO:0000256" key="1">
    <source>
        <dbReference type="SAM" id="Phobius"/>
    </source>
</evidence>
<name>A0A3S5A7Z5_9PLAT</name>